<organism evidence="1">
    <name type="scientific">marine sediment metagenome</name>
    <dbReference type="NCBI Taxonomy" id="412755"/>
    <lineage>
        <taxon>unclassified sequences</taxon>
        <taxon>metagenomes</taxon>
        <taxon>ecological metagenomes</taxon>
    </lineage>
</organism>
<dbReference type="EMBL" id="BARU01013107">
    <property type="protein sequence ID" value="GAH33123.1"/>
    <property type="molecule type" value="Genomic_DNA"/>
</dbReference>
<gene>
    <name evidence="1" type="ORF">S03H2_23850</name>
</gene>
<comment type="caution">
    <text evidence="1">The sequence shown here is derived from an EMBL/GenBank/DDBJ whole genome shotgun (WGS) entry which is preliminary data.</text>
</comment>
<reference evidence="1" key="1">
    <citation type="journal article" date="2014" name="Front. Microbiol.">
        <title>High frequency of phylogenetically diverse reductive dehalogenase-homologous genes in deep subseafloor sedimentary metagenomes.</title>
        <authorList>
            <person name="Kawai M."/>
            <person name="Futagami T."/>
            <person name="Toyoda A."/>
            <person name="Takaki Y."/>
            <person name="Nishi S."/>
            <person name="Hori S."/>
            <person name="Arai W."/>
            <person name="Tsubouchi T."/>
            <person name="Morono Y."/>
            <person name="Uchiyama I."/>
            <person name="Ito T."/>
            <person name="Fujiyama A."/>
            <person name="Inagaki F."/>
            <person name="Takami H."/>
        </authorList>
    </citation>
    <scope>NUCLEOTIDE SEQUENCE</scope>
    <source>
        <strain evidence="1">Expedition CK06-06</strain>
    </source>
</reference>
<protein>
    <recommendedName>
        <fullName evidence="2">tRNA-binding domain-containing protein</fullName>
    </recommendedName>
</protein>
<feature type="non-terminal residue" evidence="1">
    <location>
        <position position="1"/>
    </location>
</feature>
<evidence type="ECO:0000313" key="1">
    <source>
        <dbReference type="EMBL" id="GAH33123.1"/>
    </source>
</evidence>
<name>X1GJE4_9ZZZZ</name>
<accession>X1GJE4</accession>
<evidence type="ECO:0008006" key="2">
    <source>
        <dbReference type="Google" id="ProtNLM"/>
    </source>
</evidence>
<sequence>EGMLLAAVDGDVVSVLTPDKNIPPGAKIE</sequence>
<dbReference type="AlphaFoldDB" id="X1GJE4"/>
<proteinExistence type="predicted"/>